<protein>
    <submittedName>
        <fullName evidence="2">Uncharacterized protein</fullName>
    </submittedName>
</protein>
<accession>A0A314LB59</accession>
<dbReference type="AlphaFoldDB" id="A0A314LB59"/>
<dbReference type="EMBL" id="MJEQ01000219">
    <property type="protein sequence ID" value="OIT38299.1"/>
    <property type="molecule type" value="Genomic_DNA"/>
</dbReference>
<name>A0A314LB59_NICAT</name>
<feature type="region of interest" description="Disordered" evidence="1">
    <location>
        <begin position="194"/>
        <end position="310"/>
    </location>
</feature>
<feature type="compositionally biased region" description="Acidic residues" evidence="1">
    <location>
        <begin position="272"/>
        <end position="282"/>
    </location>
</feature>
<feature type="compositionally biased region" description="Basic and acidic residues" evidence="1">
    <location>
        <begin position="220"/>
        <end position="231"/>
    </location>
</feature>
<feature type="compositionally biased region" description="Basic residues" evidence="1">
    <location>
        <begin position="361"/>
        <end position="375"/>
    </location>
</feature>
<gene>
    <name evidence="2" type="ORF">A4A49_06262</name>
</gene>
<comment type="caution">
    <text evidence="2">The sequence shown here is derived from an EMBL/GenBank/DDBJ whole genome shotgun (WGS) entry which is preliminary data.</text>
</comment>
<feature type="compositionally biased region" description="Polar residues" evidence="1">
    <location>
        <begin position="201"/>
        <end position="212"/>
    </location>
</feature>
<sequence>MKILRRIADFKPEEETSIVPVWILIHQLQWHLFRWQVISKLVSDVGVAMAPGQATYSKFRGNVAKIKVEIELLKPRNKIRDERVKVQREEQNKQEKESRIEKKSNYEEGYQTVTRKRGSKDKKIANVQHKLVVTDQTKPQQIEVSKHNARSNKGITIREPTENVQLLVIEEAPGKGKGKIGESAMLQTSEAHVMQNDHSNDTPTNLVGSNNKRTMRGKKNNQETNKKKDGNKSQSGIEPTPKSKNQEGMDNEKSTEHRSEEGYHLKPGENLESLEVEDDYSEDSDHKDEDNSEASEYHASVESEEVNSDDHDDVLVETFCSQSLVDVAVTSAVDNVIDNCHLYPRGRSRGKGKSGGGRTSSRGRRGNKHKQKPGKASKGQASPNL</sequence>
<feature type="compositionally biased region" description="Basic and acidic residues" evidence="1">
    <location>
        <begin position="84"/>
        <end position="106"/>
    </location>
</feature>
<evidence type="ECO:0000256" key="1">
    <source>
        <dbReference type="SAM" id="MobiDB-lite"/>
    </source>
</evidence>
<evidence type="ECO:0000313" key="2">
    <source>
        <dbReference type="EMBL" id="OIT38299.1"/>
    </source>
</evidence>
<feature type="region of interest" description="Disordered" evidence="1">
    <location>
        <begin position="341"/>
        <end position="385"/>
    </location>
</feature>
<feature type="region of interest" description="Disordered" evidence="1">
    <location>
        <begin position="137"/>
        <end position="157"/>
    </location>
</feature>
<dbReference type="Proteomes" id="UP000187609">
    <property type="component" value="Unassembled WGS sequence"/>
</dbReference>
<evidence type="ECO:0000313" key="3">
    <source>
        <dbReference type="Proteomes" id="UP000187609"/>
    </source>
</evidence>
<feature type="compositionally biased region" description="Polar residues" evidence="1">
    <location>
        <begin position="232"/>
        <end position="243"/>
    </location>
</feature>
<proteinExistence type="predicted"/>
<keyword evidence="3" id="KW-1185">Reference proteome</keyword>
<feature type="region of interest" description="Disordered" evidence="1">
    <location>
        <begin position="84"/>
        <end position="120"/>
    </location>
</feature>
<feature type="compositionally biased region" description="Basic and acidic residues" evidence="1">
    <location>
        <begin position="244"/>
        <end position="269"/>
    </location>
</feature>
<reference evidence="2" key="1">
    <citation type="submission" date="2016-11" db="EMBL/GenBank/DDBJ databases">
        <title>The genome of Nicotiana attenuata.</title>
        <authorList>
            <person name="Xu S."/>
            <person name="Brockmoeller T."/>
            <person name="Gaquerel E."/>
            <person name="Navarro A."/>
            <person name="Kuhl H."/>
            <person name="Gase K."/>
            <person name="Ling Z."/>
            <person name="Zhou W."/>
            <person name="Kreitzer C."/>
            <person name="Stanke M."/>
            <person name="Tang H."/>
            <person name="Lyons E."/>
            <person name="Pandey P."/>
            <person name="Pandey S.P."/>
            <person name="Timmermann B."/>
            <person name="Baldwin I.T."/>
        </authorList>
    </citation>
    <scope>NUCLEOTIDE SEQUENCE [LARGE SCALE GENOMIC DNA]</scope>
    <source>
        <strain evidence="2">UT</strain>
    </source>
</reference>
<dbReference type="Gramene" id="OIT38299">
    <property type="protein sequence ID" value="OIT38299"/>
    <property type="gene ID" value="A4A49_06262"/>
</dbReference>
<feature type="compositionally biased region" description="Basic and acidic residues" evidence="1">
    <location>
        <begin position="283"/>
        <end position="301"/>
    </location>
</feature>
<organism evidence="2 3">
    <name type="scientific">Nicotiana attenuata</name>
    <name type="common">Coyote tobacco</name>
    <dbReference type="NCBI Taxonomy" id="49451"/>
    <lineage>
        <taxon>Eukaryota</taxon>
        <taxon>Viridiplantae</taxon>
        <taxon>Streptophyta</taxon>
        <taxon>Embryophyta</taxon>
        <taxon>Tracheophyta</taxon>
        <taxon>Spermatophyta</taxon>
        <taxon>Magnoliopsida</taxon>
        <taxon>eudicotyledons</taxon>
        <taxon>Gunneridae</taxon>
        <taxon>Pentapetalae</taxon>
        <taxon>asterids</taxon>
        <taxon>lamiids</taxon>
        <taxon>Solanales</taxon>
        <taxon>Solanaceae</taxon>
        <taxon>Nicotianoideae</taxon>
        <taxon>Nicotianeae</taxon>
        <taxon>Nicotiana</taxon>
    </lineage>
</organism>